<feature type="domain" description="Ubiquitin-like" evidence="5">
    <location>
        <begin position="1"/>
        <end position="62"/>
    </location>
</feature>
<name>A0ABR2I6C0_9EUKA</name>
<evidence type="ECO:0000256" key="4">
    <source>
        <dbReference type="ARBA" id="ARBA00022801"/>
    </source>
</evidence>
<keyword evidence="8" id="KW-1185">Reference proteome</keyword>
<proteinExistence type="inferred from homology"/>
<keyword evidence="3" id="KW-0064">Aspartyl protease</keyword>
<evidence type="ECO:0000259" key="5">
    <source>
        <dbReference type="PROSITE" id="PS50053"/>
    </source>
</evidence>
<comment type="caution">
    <text evidence="7">The sequence shown here is derived from an EMBL/GenBank/DDBJ whole genome shotgun (WGS) entry which is preliminary data.</text>
</comment>
<dbReference type="PANTHER" id="PTHR12917:SF1">
    <property type="entry name" value="AT13091P"/>
    <property type="match status" value="1"/>
</dbReference>
<evidence type="ECO:0000256" key="1">
    <source>
        <dbReference type="ARBA" id="ARBA00009136"/>
    </source>
</evidence>
<dbReference type="PROSITE" id="PS00141">
    <property type="entry name" value="ASP_PROTEASE"/>
    <property type="match status" value="1"/>
</dbReference>
<dbReference type="InterPro" id="IPR000626">
    <property type="entry name" value="Ubiquitin-like_dom"/>
</dbReference>
<keyword evidence="7" id="KW-0675">Receptor</keyword>
<dbReference type="PROSITE" id="PS50053">
    <property type="entry name" value="UBIQUITIN_2"/>
    <property type="match status" value="1"/>
</dbReference>
<reference evidence="7 8" key="1">
    <citation type="submission" date="2024-04" db="EMBL/GenBank/DDBJ databases">
        <title>Tritrichomonas musculus Genome.</title>
        <authorList>
            <person name="Alves-Ferreira E."/>
            <person name="Grigg M."/>
            <person name="Lorenzi H."/>
            <person name="Galac M."/>
        </authorList>
    </citation>
    <scope>NUCLEOTIDE SEQUENCE [LARGE SCALE GENOMIC DNA]</scope>
    <source>
        <strain evidence="7 8">EAF2021</strain>
    </source>
</reference>
<evidence type="ECO:0000259" key="6">
    <source>
        <dbReference type="PROSITE" id="PS50175"/>
    </source>
</evidence>
<dbReference type="Pfam" id="PF09668">
    <property type="entry name" value="Asp_protease"/>
    <property type="match status" value="1"/>
</dbReference>
<dbReference type="PROSITE" id="PS50175">
    <property type="entry name" value="ASP_PROT_RETROV"/>
    <property type="match status" value="1"/>
</dbReference>
<dbReference type="InterPro" id="IPR021109">
    <property type="entry name" value="Peptidase_aspartic_dom_sf"/>
</dbReference>
<feature type="domain" description="Peptidase A2" evidence="6">
    <location>
        <begin position="133"/>
        <end position="212"/>
    </location>
</feature>
<dbReference type="Gene3D" id="2.40.70.10">
    <property type="entry name" value="Acid Proteases"/>
    <property type="match status" value="1"/>
</dbReference>
<dbReference type="CDD" id="cd17039">
    <property type="entry name" value="Ubl_ubiquitin_like"/>
    <property type="match status" value="1"/>
</dbReference>
<dbReference type="SUPFAM" id="SSF50630">
    <property type="entry name" value="Acid proteases"/>
    <property type="match status" value="1"/>
</dbReference>
<gene>
    <name evidence="7" type="ORF">M9Y10_013126</name>
</gene>
<dbReference type="InterPro" id="IPR019103">
    <property type="entry name" value="Peptidase_aspartic_DDI1-type"/>
</dbReference>
<protein>
    <submittedName>
        <fullName evidence="7">Nuclear receptor-interacting protein 3</fullName>
    </submittedName>
</protein>
<dbReference type="InterPro" id="IPR001995">
    <property type="entry name" value="Peptidase_A2_cat"/>
</dbReference>
<organism evidence="7 8">
    <name type="scientific">Tritrichomonas musculus</name>
    <dbReference type="NCBI Taxonomy" id="1915356"/>
    <lineage>
        <taxon>Eukaryota</taxon>
        <taxon>Metamonada</taxon>
        <taxon>Parabasalia</taxon>
        <taxon>Tritrichomonadida</taxon>
        <taxon>Tritrichomonadidae</taxon>
        <taxon>Tritrichomonas</taxon>
    </lineage>
</organism>
<evidence type="ECO:0000313" key="8">
    <source>
        <dbReference type="Proteomes" id="UP001470230"/>
    </source>
</evidence>
<accession>A0ABR2I6C0</accession>
<keyword evidence="4" id="KW-0378">Hydrolase</keyword>
<dbReference type="PANTHER" id="PTHR12917">
    <property type="entry name" value="ASPARTYL PROTEASE DDI-RELATED"/>
    <property type="match status" value="1"/>
</dbReference>
<dbReference type="InterPro" id="IPR001969">
    <property type="entry name" value="Aspartic_peptidase_AS"/>
</dbReference>
<evidence type="ECO:0000313" key="7">
    <source>
        <dbReference type="EMBL" id="KAK8858026.1"/>
    </source>
</evidence>
<sequence>MIVFVKFQNEDEPIELEIDEDCTVELMIAMVASIRDIPPDEITITLNDKVLDLDTVVSTLDLGSIVFFTAVVEKDQDKYMSNMFDVKQQEQIMQQIHQRQIDENLAYAYENNPEAFISFSLLFITCKINNTPIKAMIDTGAQISILPLAIAQKCHVDYLIDKRYRTVTLGVGAQTSVGRIHALSVMVGDTVWTNPFSVLEGTLDHCILGVDWLTKNRATISLEKMTLSISGTVVKFEEMPKD</sequence>
<dbReference type="InterPro" id="IPR029071">
    <property type="entry name" value="Ubiquitin-like_domsf"/>
</dbReference>
<dbReference type="SUPFAM" id="SSF54236">
    <property type="entry name" value="Ubiquitin-like"/>
    <property type="match status" value="1"/>
</dbReference>
<keyword evidence="2" id="KW-0645">Protease</keyword>
<dbReference type="Proteomes" id="UP001470230">
    <property type="component" value="Unassembled WGS sequence"/>
</dbReference>
<evidence type="ECO:0000256" key="3">
    <source>
        <dbReference type="ARBA" id="ARBA00022750"/>
    </source>
</evidence>
<comment type="similarity">
    <text evidence="1">Belongs to the DDI1 family.</text>
</comment>
<dbReference type="EMBL" id="JAPFFF010000019">
    <property type="protein sequence ID" value="KAK8858026.1"/>
    <property type="molecule type" value="Genomic_DNA"/>
</dbReference>
<evidence type="ECO:0000256" key="2">
    <source>
        <dbReference type="ARBA" id="ARBA00022670"/>
    </source>
</evidence>